<dbReference type="PANTHER" id="PTHR21310">
    <property type="entry name" value="AMINOGLYCOSIDE PHOSPHOTRANSFERASE-RELATED-RELATED"/>
    <property type="match status" value="1"/>
</dbReference>
<dbReference type="SUPFAM" id="SSF56112">
    <property type="entry name" value="Protein kinase-like (PK-like)"/>
    <property type="match status" value="1"/>
</dbReference>
<dbReference type="InterPro" id="IPR051678">
    <property type="entry name" value="AGP_Transferase"/>
</dbReference>
<dbReference type="Gene3D" id="3.90.1200.10">
    <property type="match status" value="1"/>
</dbReference>
<gene>
    <name evidence="2" type="ORF">GCM10010170_094720</name>
</gene>
<evidence type="ECO:0000313" key="3">
    <source>
        <dbReference type="Proteomes" id="UP001501444"/>
    </source>
</evidence>
<dbReference type="Proteomes" id="UP001501444">
    <property type="component" value="Unassembled WGS sequence"/>
</dbReference>
<dbReference type="RefSeq" id="WP_344619275.1">
    <property type="nucleotide sequence ID" value="NZ_BAAARV010000096.1"/>
</dbReference>
<comment type="caution">
    <text evidence="2">The sequence shown here is derived from an EMBL/GenBank/DDBJ whole genome shotgun (WGS) entry which is preliminary data.</text>
</comment>
<dbReference type="EMBL" id="BAAARV010000096">
    <property type="protein sequence ID" value="GAA2385035.1"/>
    <property type="molecule type" value="Genomic_DNA"/>
</dbReference>
<name>A0ABP5UTV7_9ACTN</name>
<sequence>MRIDAARHAARLGLAYEGPCTGGEIGAGYVRWPDGRRGVLSEGNPASTPLLGLARAAGIPAPSYDLIDGRVVVQSLLPGRPPERVDQRLVDEMTAVSRRFAGLLRATEVPPLHLYLHQPGPGFCHHDSLAQYSARSAALLSSIRRVALDTLPGDDLVHVDFHPGNVLVAPDGALTGIVDWDGAGRGTRAFDLVTLLFYVCRRAPALAPPLAAEAARLAPPEVLEACWAHMSLRQVDWSIRFHDPAEADAWLAVAENPPADLR</sequence>
<evidence type="ECO:0000313" key="2">
    <source>
        <dbReference type="EMBL" id="GAA2385035.1"/>
    </source>
</evidence>
<reference evidence="3" key="1">
    <citation type="journal article" date="2019" name="Int. J. Syst. Evol. Microbiol.">
        <title>The Global Catalogue of Microorganisms (GCM) 10K type strain sequencing project: providing services to taxonomists for standard genome sequencing and annotation.</title>
        <authorList>
            <consortium name="The Broad Institute Genomics Platform"/>
            <consortium name="The Broad Institute Genome Sequencing Center for Infectious Disease"/>
            <person name="Wu L."/>
            <person name="Ma J."/>
        </authorList>
    </citation>
    <scope>NUCLEOTIDE SEQUENCE [LARGE SCALE GENOMIC DNA]</scope>
    <source>
        <strain evidence="3">JCM 3272</strain>
    </source>
</reference>
<feature type="domain" description="Aminoglycoside phosphotransferase" evidence="1">
    <location>
        <begin position="67"/>
        <end position="206"/>
    </location>
</feature>
<dbReference type="PANTHER" id="PTHR21310:SF15">
    <property type="entry name" value="AMINOGLYCOSIDE PHOSPHOTRANSFERASE DOMAIN-CONTAINING PROTEIN"/>
    <property type="match status" value="1"/>
</dbReference>
<keyword evidence="3" id="KW-1185">Reference proteome</keyword>
<protein>
    <recommendedName>
        <fullName evidence="1">Aminoglycoside phosphotransferase domain-containing protein</fullName>
    </recommendedName>
</protein>
<dbReference type="InterPro" id="IPR002575">
    <property type="entry name" value="Aminoglycoside_PTrfase"/>
</dbReference>
<dbReference type="InterPro" id="IPR011009">
    <property type="entry name" value="Kinase-like_dom_sf"/>
</dbReference>
<organism evidence="2 3">
    <name type="scientific">Dactylosporangium salmoneum</name>
    <dbReference type="NCBI Taxonomy" id="53361"/>
    <lineage>
        <taxon>Bacteria</taxon>
        <taxon>Bacillati</taxon>
        <taxon>Actinomycetota</taxon>
        <taxon>Actinomycetes</taxon>
        <taxon>Micromonosporales</taxon>
        <taxon>Micromonosporaceae</taxon>
        <taxon>Dactylosporangium</taxon>
    </lineage>
</organism>
<evidence type="ECO:0000259" key="1">
    <source>
        <dbReference type="Pfam" id="PF01636"/>
    </source>
</evidence>
<accession>A0ABP5UTV7</accession>
<proteinExistence type="predicted"/>
<dbReference type="Pfam" id="PF01636">
    <property type="entry name" value="APH"/>
    <property type="match status" value="1"/>
</dbReference>